<dbReference type="AlphaFoldDB" id="A0A4R1H7Q8"/>
<protein>
    <submittedName>
        <fullName evidence="2">Putative salt-induced outer membrane protein YdiY</fullName>
    </submittedName>
</protein>
<dbReference type="RefSeq" id="WP_132971126.1">
    <property type="nucleotide sequence ID" value="NZ_SMFX01000001.1"/>
</dbReference>
<dbReference type="InterPro" id="IPR007433">
    <property type="entry name" value="DUF481"/>
</dbReference>
<evidence type="ECO:0000313" key="3">
    <source>
        <dbReference type="Proteomes" id="UP000295707"/>
    </source>
</evidence>
<dbReference type="OrthoDB" id="9806250at2"/>
<evidence type="ECO:0000313" key="2">
    <source>
        <dbReference type="EMBL" id="TCK17238.1"/>
    </source>
</evidence>
<organism evidence="2 3">
    <name type="scientific">Thiogranum longum</name>
    <dbReference type="NCBI Taxonomy" id="1537524"/>
    <lineage>
        <taxon>Bacteria</taxon>
        <taxon>Pseudomonadati</taxon>
        <taxon>Pseudomonadota</taxon>
        <taxon>Gammaproteobacteria</taxon>
        <taxon>Chromatiales</taxon>
        <taxon>Ectothiorhodospiraceae</taxon>
        <taxon>Thiogranum</taxon>
    </lineage>
</organism>
<feature type="chain" id="PRO_5020536052" evidence="1">
    <location>
        <begin position="23"/>
        <end position="341"/>
    </location>
</feature>
<sequence length="341" mass="37944">MRFPFRQLLCLTTGLFSALSFADQATLSNGDRITGTLIEQTMDELVIDTSYAGKITINRSETLNLSTDHPLRLQLHDGRQLDGVLKADEAAGLNVETVDGQQLPLSGLDAIASIGAIPSDKPAEYEWRGNIAVAGEAQSGNTDTDKLNLSTRVVAEKKNDNRFTVGAMLAREHVDDRLTKEQYRLDGKYDHFFHDRWYGFIGASFEQDPFRDIDLRSVFSAGSGYQFHDSDKLRLSLEAGLSYTDTSFVVDQDDSYAGFNWGLNWEQSLPGDKLMFFHRHRGNQGLDSSDNLIINAQTGIKLPIAAGLSASAEYDLDWDRSPPDNTKSTDHTYLLGVAYDW</sequence>
<evidence type="ECO:0000256" key="1">
    <source>
        <dbReference type="SAM" id="SignalP"/>
    </source>
</evidence>
<keyword evidence="1" id="KW-0732">Signal</keyword>
<dbReference type="Proteomes" id="UP000295707">
    <property type="component" value="Unassembled WGS sequence"/>
</dbReference>
<reference evidence="2 3" key="1">
    <citation type="submission" date="2019-03" db="EMBL/GenBank/DDBJ databases">
        <title>Genomic Encyclopedia of Type Strains, Phase IV (KMG-IV): sequencing the most valuable type-strain genomes for metagenomic binning, comparative biology and taxonomic classification.</title>
        <authorList>
            <person name="Goeker M."/>
        </authorList>
    </citation>
    <scope>NUCLEOTIDE SEQUENCE [LARGE SCALE GENOMIC DNA]</scope>
    <source>
        <strain evidence="2 3">DSM 19610</strain>
    </source>
</reference>
<accession>A0A4R1H7Q8</accession>
<dbReference type="InterPro" id="IPR011250">
    <property type="entry name" value="OMP/PagP_B-barrel"/>
</dbReference>
<dbReference type="EMBL" id="SMFX01000001">
    <property type="protein sequence ID" value="TCK17238.1"/>
    <property type="molecule type" value="Genomic_DNA"/>
</dbReference>
<dbReference type="SUPFAM" id="SSF56925">
    <property type="entry name" value="OMPA-like"/>
    <property type="match status" value="1"/>
</dbReference>
<dbReference type="Pfam" id="PF04338">
    <property type="entry name" value="DUF481"/>
    <property type="match status" value="1"/>
</dbReference>
<feature type="signal peptide" evidence="1">
    <location>
        <begin position="1"/>
        <end position="22"/>
    </location>
</feature>
<proteinExistence type="predicted"/>
<keyword evidence="3" id="KW-1185">Reference proteome</keyword>
<comment type="caution">
    <text evidence="2">The sequence shown here is derived from an EMBL/GenBank/DDBJ whole genome shotgun (WGS) entry which is preliminary data.</text>
</comment>
<name>A0A4R1H7Q8_9GAMM</name>
<gene>
    <name evidence="2" type="ORF">DFR30_0460</name>
</gene>